<dbReference type="PANTHER" id="PTHR47197:SF3">
    <property type="entry name" value="DIHYDRO-HEME D1 DEHYDROGENASE"/>
    <property type="match status" value="1"/>
</dbReference>
<accession>A0A660SCA9</accession>
<reference evidence="1 2" key="1">
    <citation type="submission" date="2018-06" db="EMBL/GenBank/DDBJ databases">
        <title>Extensive metabolic versatility and redundancy in microbially diverse, dynamic hydrothermal sediments.</title>
        <authorList>
            <person name="Dombrowski N."/>
            <person name="Teske A."/>
            <person name="Baker B.J."/>
        </authorList>
    </citation>
    <scope>NUCLEOTIDE SEQUENCE [LARGE SCALE GENOMIC DNA]</scope>
    <source>
        <strain evidence="1">B36_G15</strain>
    </source>
</reference>
<evidence type="ECO:0008006" key="3">
    <source>
        <dbReference type="Google" id="ProtNLM"/>
    </source>
</evidence>
<name>A0A660SCA9_UNCW3</name>
<dbReference type="SUPFAM" id="SSF51004">
    <property type="entry name" value="C-terminal (heme d1) domain of cytochrome cd1-nitrite reductase"/>
    <property type="match status" value="1"/>
</dbReference>
<comment type="caution">
    <text evidence="1">The sequence shown here is derived from an EMBL/GenBank/DDBJ whole genome shotgun (WGS) entry which is preliminary data.</text>
</comment>
<sequence length="311" mass="35035">MVILVILSWLLTTYVPITGAREVHQAYVVCGDGKIYVIDVEKGQLLTVSSVIPELAIGKPTCIDIDRSKKILYVGCERRLGKRYMASKYRRYYPIIAVDLKRMEVIKKFTLDAGNICPVYEIKLSPDGRRIYAGYAHPKYRWSNPAYGGGSVVIDVSTGDIIGALSFRVHPYSIFSKDGRRVTEIRADRVTVYDVEKDERVLTWEASELFKKGLGLNPLGRKLKGPLCIIENHKVLKKIDRLTGKVLSQLTLDGETMMKYPVITANGEKALISVIKGDFQGYIVIVDLMDDKIYARIKVGRFPTNVVINEQ</sequence>
<dbReference type="InterPro" id="IPR015943">
    <property type="entry name" value="WD40/YVTN_repeat-like_dom_sf"/>
</dbReference>
<dbReference type="PANTHER" id="PTHR47197">
    <property type="entry name" value="PROTEIN NIRF"/>
    <property type="match status" value="1"/>
</dbReference>
<dbReference type="EMBL" id="QNBE01000177">
    <property type="protein sequence ID" value="RKX68317.1"/>
    <property type="molecule type" value="Genomic_DNA"/>
</dbReference>
<proteinExistence type="predicted"/>
<dbReference type="Proteomes" id="UP000268469">
    <property type="component" value="Unassembled WGS sequence"/>
</dbReference>
<gene>
    <name evidence="1" type="ORF">DRP53_10980</name>
</gene>
<protein>
    <recommendedName>
        <fullName evidence="3">YncE family protein</fullName>
    </recommendedName>
</protein>
<dbReference type="InterPro" id="IPR051200">
    <property type="entry name" value="Host-pathogen_enzymatic-act"/>
</dbReference>
<dbReference type="Gene3D" id="2.130.10.10">
    <property type="entry name" value="YVTN repeat-like/Quinoprotein amine dehydrogenase"/>
    <property type="match status" value="1"/>
</dbReference>
<organism evidence="1 2">
    <name type="scientific">candidate division WOR-3 bacterium</name>
    <dbReference type="NCBI Taxonomy" id="2052148"/>
    <lineage>
        <taxon>Bacteria</taxon>
        <taxon>Bacteria division WOR-3</taxon>
    </lineage>
</organism>
<evidence type="ECO:0000313" key="2">
    <source>
        <dbReference type="Proteomes" id="UP000268469"/>
    </source>
</evidence>
<dbReference type="AlphaFoldDB" id="A0A660SCA9"/>
<evidence type="ECO:0000313" key="1">
    <source>
        <dbReference type="EMBL" id="RKX68317.1"/>
    </source>
</evidence>
<dbReference type="InterPro" id="IPR011048">
    <property type="entry name" value="Haem_d1_sf"/>
</dbReference>